<accession>A0A0F8XJF0</accession>
<evidence type="ECO:0000313" key="1">
    <source>
        <dbReference type="EMBL" id="KKK69033.1"/>
    </source>
</evidence>
<sequence length="79" mass="8886">LSGVRLRLSIIGRSGRVGRRGGETMVKRRCRGKNAGQALKRARRKYPGMGVTGVNWLPDSPKLKGEKLYQVVAHKRMRK</sequence>
<proteinExistence type="predicted"/>
<comment type="caution">
    <text evidence="1">The sequence shown here is derived from an EMBL/GenBank/DDBJ whole genome shotgun (WGS) entry which is preliminary data.</text>
</comment>
<protein>
    <submittedName>
        <fullName evidence="1">Uncharacterized protein</fullName>
    </submittedName>
</protein>
<organism evidence="1">
    <name type="scientific">marine sediment metagenome</name>
    <dbReference type="NCBI Taxonomy" id="412755"/>
    <lineage>
        <taxon>unclassified sequences</taxon>
        <taxon>metagenomes</taxon>
        <taxon>ecological metagenomes</taxon>
    </lineage>
</organism>
<feature type="non-terminal residue" evidence="1">
    <location>
        <position position="1"/>
    </location>
</feature>
<dbReference type="EMBL" id="LAZR01058851">
    <property type="protein sequence ID" value="KKK69033.1"/>
    <property type="molecule type" value="Genomic_DNA"/>
</dbReference>
<name>A0A0F8XJF0_9ZZZZ</name>
<gene>
    <name evidence="1" type="ORF">LCGC14_2938100</name>
</gene>
<dbReference type="AlphaFoldDB" id="A0A0F8XJF0"/>
<reference evidence="1" key="1">
    <citation type="journal article" date="2015" name="Nature">
        <title>Complex archaea that bridge the gap between prokaryotes and eukaryotes.</title>
        <authorList>
            <person name="Spang A."/>
            <person name="Saw J.H."/>
            <person name="Jorgensen S.L."/>
            <person name="Zaremba-Niedzwiedzka K."/>
            <person name="Martijn J."/>
            <person name="Lind A.E."/>
            <person name="van Eijk R."/>
            <person name="Schleper C."/>
            <person name="Guy L."/>
            <person name="Ettema T.J."/>
        </authorList>
    </citation>
    <scope>NUCLEOTIDE SEQUENCE</scope>
</reference>